<dbReference type="GeneID" id="63685802"/>
<reference evidence="1 2" key="1">
    <citation type="journal article" date="2012" name="Science">
        <title>The Paleozoic origin of enzymatic lignin decomposition reconstructed from 31 fungal genomes.</title>
        <authorList>
            <person name="Floudas D."/>
            <person name="Binder M."/>
            <person name="Riley R."/>
            <person name="Barry K."/>
            <person name="Blanchette R.A."/>
            <person name="Henrissat B."/>
            <person name="Martinez A.T."/>
            <person name="Otillar R."/>
            <person name="Spatafora J.W."/>
            <person name="Yadav J.S."/>
            <person name="Aerts A."/>
            <person name="Benoit I."/>
            <person name="Boyd A."/>
            <person name="Carlson A."/>
            <person name="Copeland A."/>
            <person name="Coutinho P.M."/>
            <person name="de Vries R.P."/>
            <person name="Ferreira P."/>
            <person name="Findley K."/>
            <person name="Foster B."/>
            <person name="Gaskell J."/>
            <person name="Glotzer D."/>
            <person name="Gorecki P."/>
            <person name="Heitman J."/>
            <person name="Hesse C."/>
            <person name="Hori C."/>
            <person name="Igarashi K."/>
            <person name="Jurgens J.A."/>
            <person name="Kallen N."/>
            <person name="Kersten P."/>
            <person name="Kohler A."/>
            <person name="Kuees U."/>
            <person name="Kumar T.K.A."/>
            <person name="Kuo A."/>
            <person name="LaButti K."/>
            <person name="Larrondo L.F."/>
            <person name="Lindquist E."/>
            <person name="Ling A."/>
            <person name="Lombard V."/>
            <person name="Lucas S."/>
            <person name="Lundell T."/>
            <person name="Martin R."/>
            <person name="McLaughlin D.J."/>
            <person name="Morgenstern I."/>
            <person name="Morin E."/>
            <person name="Murat C."/>
            <person name="Nagy L.G."/>
            <person name="Nolan M."/>
            <person name="Ohm R.A."/>
            <person name="Patyshakuliyeva A."/>
            <person name="Rokas A."/>
            <person name="Ruiz-Duenas F.J."/>
            <person name="Sabat G."/>
            <person name="Salamov A."/>
            <person name="Samejima M."/>
            <person name="Schmutz J."/>
            <person name="Slot J.C."/>
            <person name="St John F."/>
            <person name="Stenlid J."/>
            <person name="Sun H."/>
            <person name="Sun S."/>
            <person name="Syed K."/>
            <person name="Tsang A."/>
            <person name="Wiebenga A."/>
            <person name="Young D."/>
            <person name="Pisabarro A."/>
            <person name="Eastwood D.C."/>
            <person name="Martin F."/>
            <person name="Cullen D."/>
            <person name="Grigoriev I.V."/>
            <person name="Hibbett D.S."/>
        </authorList>
    </citation>
    <scope>NUCLEOTIDE SEQUENCE [LARGE SCALE GENOMIC DNA]</scope>
    <source>
        <strain evidence="1 2">DJM-731 SS1</strain>
    </source>
</reference>
<dbReference type="RefSeq" id="XP_040624405.1">
    <property type="nucleotide sequence ID" value="XM_040770740.1"/>
</dbReference>
<dbReference type="OrthoDB" id="2447803at2759"/>
<gene>
    <name evidence="1" type="ORF">DACRYDRAFT_119206</name>
</gene>
<evidence type="ECO:0000313" key="1">
    <source>
        <dbReference type="EMBL" id="EJT97507.1"/>
    </source>
</evidence>
<sequence>MHRALTIPEVCCLICEHIDELDTLHAVALTCARFRDVVLPRLWEDLPCIEPLAELILQDIVSIRDATLGTTLALSRYAHYVKKITSYNEDSDVLRSAFFLFQTELQLSTSLRPPNLREITMTTNGPLLVQWLIELIPPCLEKLSFVIQWQGMRDTSGERNNSVHYLSQLLEYLPTKAPGLKSLTLDIPDGLLQFLPKHLPTYVHRLSCIEEVDLRFAVPLDALSLMGSWEHLERLKVCVTSTDGLPTSDFTARIPSLKYLNVSGSATLLLLILQTVHFPSLRALALPHITIDVHLDQMNDILMLIAERFSGLQHFEMEAPPAQSAWSPALISFDPLYMLLKLRNFHLTCARVAIGYMPAQLDDTHLLRFPGAWASLECLDIRMRTFAFQRGVPNPHRPSFTLRGLLPLAKSCRQLKSLFIGVDLTLPFSTSTTPIGASSASDPSTSTAPENLGFLPALVMRSFELECISVAPPKGKAQEQACHFIASMWPNVHMKTEGEENDNCDPALKRFCALFNRRMANGSGWPRSDELGEAEEEDY</sequence>
<accession>M5G158</accession>
<keyword evidence="2" id="KW-1185">Reference proteome</keyword>
<evidence type="ECO:0000313" key="2">
    <source>
        <dbReference type="Proteomes" id="UP000030653"/>
    </source>
</evidence>
<protein>
    <recommendedName>
        <fullName evidence="3">F-box domain-containing protein</fullName>
    </recommendedName>
</protein>
<dbReference type="InterPro" id="IPR032675">
    <property type="entry name" value="LRR_dom_sf"/>
</dbReference>
<name>M5G158_DACPD</name>
<proteinExistence type="predicted"/>
<dbReference type="AlphaFoldDB" id="M5G158"/>
<dbReference type="HOGENOM" id="CLU_505280_0_0_1"/>
<dbReference type="EMBL" id="JH795876">
    <property type="protein sequence ID" value="EJT97507.1"/>
    <property type="molecule type" value="Genomic_DNA"/>
</dbReference>
<organism evidence="1 2">
    <name type="scientific">Dacryopinax primogenitus (strain DJM 731)</name>
    <name type="common">Brown rot fungus</name>
    <dbReference type="NCBI Taxonomy" id="1858805"/>
    <lineage>
        <taxon>Eukaryota</taxon>
        <taxon>Fungi</taxon>
        <taxon>Dikarya</taxon>
        <taxon>Basidiomycota</taxon>
        <taxon>Agaricomycotina</taxon>
        <taxon>Dacrymycetes</taxon>
        <taxon>Dacrymycetales</taxon>
        <taxon>Dacrymycetaceae</taxon>
        <taxon>Dacryopinax</taxon>
    </lineage>
</organism>
<evidence type="ECO:0008006" key="3">
    <source>
        <dbReference type="Google" id="ProtNLM"/>
    </source>
</evidence>
<dbReference type="Proteomes" id="UP000030653">
    <property type="component" value="Unassembled WGS sequence"/>
</dbReference>
<dbReference type="Gene3D" id="3.80.10.10">
    <property type="entry name" value="Ribonuclease Inhibitor"/>
    <property type="match status" value="1"/>
</dbReference>